<dbReference type="SUPFAM" id="SSF51905">
    <property type="entry name" value="FAD/NAD(P)-binding domain"/>
    <property type="match status" value="1"/>
</dbReference>
<dbReference type="InterPro" id="IPR036188">
    <property type="entry name" value="FAD/NAD-bd_sf"/>
</dbReference>
<dbReference type="PANTHER" id="PTHR43476:SF3">
    <property type="entry name" value="FAD-BINDING MONOOXYGENASE"/>
    <property type="match status" value="1"/>
</dbReference>
<sequence>MTADVAIVGYGPVGALLANLLGQAGLSVLVLDKERQVYPLPRAIHFDGEVMRIFQSAGLREAALAVSRPGNQGMHFVNAEGRTLLIRGGTADDGPHGCANNYYFHQPELERVLREGVARHAGVAVRLGCEVTALRERGDWVELDLADGGTARARYVVGCDGARSLVRKTMDSRMEDLGLHQPWLVFDAILKDDGPSLPAHTVQYCDPARPMTYCNVVGRRRRWEIMVMPGDDTAALVRPDTLWALVRRWVTPEQADLERAVVYTFHSVLAHGWRKGRMLLAGDSAHQTPPFLGQGMCAGMRDAANLAWKLEAVLRGRAGDALLDSYESERAPHVRAFVELAVRLGGIIQATDPDAARERDRRFSAGEPEIFEFPSPALGPGLQGDAPAPAGLPFPQPRLDDGRLLDEALGNRMAIIGAPGVVAAVGDATRERWRTMDAVVLDRPGRTLAAWLDAHGARAVVLRPDRYLMGVARTSDELERITARLPAAEVALSR</sequence>
<dbReference type="Pfam" id="PF01494">
    <property type="entry name" value="FAD_binding_3"/>
    <property type="match status" value="1"/>
</dbReference>
<keyword evidence="5" id="KW-1185">Reference proteome</keyword>
<dbReference type="EMBL" id="SGXC01000001">
    <property type="protein sequence ID" value="RZS84074.1"/>
    <property type="molecule type" value="Genomic_DNA"/>
</dbReference>
<feature type="region of interest" description="Disordered" evidence="2">
    <location>
        <begin position="374"/>
        <end position="395"/>
    </location>
</feature>
<dbReference type="InterPro" id="IPR050631">
    <property type="entry name" value="PheA/TfdB_FAD_monoxygenase"/>
</dbReference>
<protein>
    <submittedName>
        <fullName evidence="4">3-(3-hydroxy-phenyl)propionate hydroxylase</fullName>
    </submittedName>
</protein>
<dbReference type="PRINTS" id="PR00420">
    <property type="entry name" value="RNGMNOXGNASE"/>
</dbReference>
<dbReference type="InterPro" id="IPR002938">
    <property type="entry name" value="FAD-bd"/>
</dbReference>
<name>A0A4Q7NGK9_9BURK</name>
<feature type="domain" description="FAD-binding" evidence="3">
    <location>
        <begin position="3"/>
        <end position="339"/>
    </location>
</feature>
<dbReference type="Gene3D" id="3.50.50.60">
    <property type="entry name" value="FAD/NAD(P)-binding domain"/>
    <property type="match status" value="1"/>
</dbReference>
<dbReference type="Gene3D" id="3.30.70.2450">
    <property type="match status" value="1"/>
</dbReference>
<evidence type="ECO:0000259" key="3">
    <source>
        <dbReference type="Pfam" id="PF01494"/>
    </source>
</evidence>
<dbReference type="GO" id="GO:0008688">
    <property type="term" value="F:3-(3-hydroxyphenyl)propionate hydroxylase activity"/>
    <property type="evidence" value="ECO:0007669"/>
    <property type="project" value="TreeGrafter"/>
</dbReference>
<evidence type="ECO:0000313" key="4">
    <source>
        <dbReference type="EMBL" id="RZS84074.1"/>
    </source>
</evidence>
<organism evidence="4 5">
    <name type="scientific">Pigmentiphaga kullae</name>
    <dbReference type="NCBI Taxonomy" id="151784"/>
    <lineage>
        <taxon>Bacteria</taxon>
        <taxon>Pseudomonadati</taxon>
        <taxon>Pseudomonadota</taxon>
        <taxon>Betaproteobacteria</taxon>
        <taxon>Burkholderiales</taxon>
        <taxon>Alcaligenaceae</taxon>
        <taxon>Pigmentiphaga</taxon>
    </lineage>
</organism>
<dbReference type="Proteomes" id="UP000292445">
    <property type="component" value="Unassembled WGS sequence"/>
</dbReference>
<keyword evidence="1" id="KW-0560">Oxidoreductase</keyword>
<reference evidence="4 5" key="1">
    <citation type="submission" date="2019-02" db="EMBL/GenBank/DDBJ databases">
        <title>Genomic Encyclopedia of Type Strains, Phase IV (KMG-IV): sequencing the most valuable type-strain genomes for metagenomic binning, comparative biology and taxonomic classification.</title>
        <authorList>
            <person name="Goeker M."/>
        </authorList>
    </citation>
    <scope>NUCLEOTIDE SEQUENCE [LARGE SCALE GENOMIC DNA]</scope>
    <source>
        <strain evidence="4 5">K24</strain>
    </source>
</reference>
<evidence type="ECO:0000313" key="5">
    <source>
        <dbReference type="Proteomes" id="UP000292445"/>
    </source>
</evidence>
<evidence type="ECO:0000256" key="2">
    <source>
        <dbReference type="SAM" id="MobiDB-lite"/>
    </source>
</evidence>
<dbReference type="GO" id="GO:0071949">
    <property type="term" value="F:FAD binding"/>
    <property type="evidence" value="ECO:0007669"/>
    <property type="project" value="InterPro"/>
</dbReference>
<dbReference type="NCBIfam" id="NF004829">
    <property type="entry name" value="PRK06183.1-3"/>
    <property type="match status" value="1"/>
</dbReference>
<dbReference type="PANTHER" id="PTHR43476">
    <property type="entry name" value="3-(3-HYDROXY-PHENYL)PROPIONATE/3-HYDROXYCINNAMIC ACID HYDROXYLASE"/>
    <property type="match status" value="1"/>
</dbReference>
<dbReference type="AlphaFoldDB" id="A0A4Q7NGK9"/>
<evidence type="ECO:0000256" key="1">
    <source>
        <dbReference type="ARBA" id="ARBA00023002"/>
    </source>
</evidence>
<accession>A0A4Q7NGK9</accession>
<proteinExistence type="predicted"/>
<gene>
    <name evidence="4" type="ORF">EV675_0076</name>
</gene>
<dbReference type="GO" id="GO:0019622">
    <property type="term" value="P:3-(3-hydroxy)phenylpropionate catabolic process"/>
    <property type="evidence" value="ECO:0007669"/>
    <property type="project" value="TreeGrafter"/>
</dbReference>
<comment type="caution">
    <text evidence="4">The sequence shown here is derived from an EMBL/GenBank/DDBJ whole genome shotgun (WGS) entry which is preliminary data.</text>
</comment>